<proteinExistence type="predicted"/>
<dbReference type="Proteomes" id="UP000789366">
    <property type="component" value="Unassembled WGS sequence"/>
</dbReference>
<protein>
    <submittedName>
        <fullName evidence="1">15200_t:CDS:1</fullName>
    </submittedName>
</protein>
<comment type="caution">
    <text evidence="1">The sequence shown here is derived from an EMBL/GenBank/DDBJ whole genome shotgun (WGS) entry which is preliminary data.</text>
</comment>
<accession>A0ACA9KS26</accession>
<gene>
    <name evidence="1" type="ORF">SPELUC_LOCUS2515</name>
</gene>
<sequence>MGPKLFCSRTRIIMLLLITAIFVRFAGTQKATGAPAAPSPAPPPAPAPAQPPTRAPATAAPAPATAAQAPATAAPAASTGASPPASIGTPPAAPTTGIPSAPTGTPPAPIETPPASAASTGAPPAPAATQATSLSPQPSLSRYSPPSVDNSSKPMPAPPPANPPKLTVARHYTSTANVCSDNPNCKTDTKQGSGKTVTSEDHDSHITTIIPSGYDSATITAFVTKIVTVTVTVYVPGYTTTLTENGIPYETYYPPSTMIIMQTVTSVAPVGFEFVDADSKARRLDHYEMAMVNHDHSLLVSLAY</sequence>
<name>A0ACA9KS26_9GLOM</name>
<dbReference type="EMBL" id="CAJVPW010001694">
    <property type="protein sequence ID" value="CAG8489954.1"/>
    <property type="molecule type" value="Genomic_DNA"/>
</dbReference>
<organism evidence="1 2">
    <name type="scientific">Cetraspora pellucida</name>
    <dbReference type="NCBI Taxonomy" id="1433469"/>
    <lineage>
        <taxon>Eukaryota</taxon>
        <taxon>Fungi</taxon>
        <taxon>Fungi incertae sedis</taxon>
        <taxon>Mucoromycota</taxon>
        <taxon>Glomeromycotina</taxon>
        <taxon>Glomeromycetes</taxon>
        <taxon>Diversisporales</taxon>
        <taxon>Gigasporaceae</taxon>
        <taxon>Cetraspora</taxon>
    </lineage>
</organism>
<reference evidence="1" key="1">
    <citation type="submission" date="2021-06" db="EMBL/GenBank/DDBJ databases">
        <authorList>
            <person name="Kallberg Y."/>
            <person name="Tangrot J."/>
            <person name="Rosling A."/>
        </authorList>
    </citation>
    <scope>NUCLEOTIDE SEQUENCE</scope>
    <source>
        <strain evidence="1">28 12/20/2015</strain>
    </source>
</reference>
<evidence type="ECO:0000313" key="2">
    <source>
        <dbReference type="Proteomes" id="UP000789366"/>
    </source>
</evidence>
<keyword evidence="2" id="KW-1185">Reference proteome</keyword>
<evidence type="ECO:0000313" key="1">
    <source>
        <dbReference type="EMBL" id="CAG8489954.1"/>
    </source>
</evidence>